<dbReference type="Proteomes" id="UP001139054">
    <property type="component" value="Unassembled WGS sequence"/>
</dbReference>
<evidence type="ECO:0000256" key="1">
    <source>
        <dbReference type="ARBA" id="ARBA00023239"/>
    </source>
</evidence>
<keyword evidence="7" id="KW-1185">Reference proteome</keyword>
<dbReference type="InterPro" id="IPR013785">
    <property type="entry name" value="Aldolase_TIM"/>
</dbReference>
<dbReference type="AlphaFoldDB" id="A0A9X1UFV7"/>
<dbReference type="SUPFAM" id="SSF51569">
    <property type="entry name" value="Aldolase"/>
    <property type="match status" value="1"/>
</dbReference>
<dbReference type="PRINTS" id="PR00146">
    <property type="entry name" value="DHPICSNTHASE"/>
</dbReference>
<evidence type="ECO:0000313" key="6">
    <source>
        <dbReference type="EMBL" id="MCG2666416.1"/>
    </source>
</evidence>
<dbReference type="PIRSF" id="PIRSF001365">
    <property type="entry name" value="DHDPS"/>
    <property type="match status" value="1"/>
</dbReference>
<gene>
    <name evidence="6" type="ORF">L6637_05620</name>
    <name evidence="5" type="ORF">L6654_09700</name>
</gene>
<dbReference type="CDD" id="cd00408">
    <property type="entry name" value="DHDPS-like"/>
    <property type="match status" value="1"/>
</dbReference>
<evidence type="ECO:0000256" key="2">
    <source>
        <dbReference type="PIRNR" id="PIRNR001365"/>
    </source>
</evidence>
<evidence type="ECO:0000256" key="4">
    <source>
        <dbReference type="PIRSR" id="PIRSR001365-2"/>
    </source>
</evidence>
<dbReference type="Proteomes" id="UP001139012">
    <property type="component" value="Unassembled WGS sequence"/>
</dbReference>
<dbReference type="GO" id="GO:0008840">
    <property type="term" value="F:4-hydroxy-tetrahydrodipicolinate synthase activity"/>
    <property type="evidence" value="ECO:0007669"/>
    <property type="project" value="TreeGrafter"/>
</dbReference>
<feature type="binding site" evidence="4">
    <location>
        <position position="56"/>
    </location>
    <ligand>
        <name>pyruvate</name>
        <dbReference type="ChEBI" id="CHEBI:15361"/>
    </ligand>
</feature>
<dbReference type="PANTHER" id="PTHR12128">
    <property type="entry name" value="DIHYDRODIPICOLINATE SYNTHASE"/>
    <property type="match status" value="1"/>
</dbReference>
<dbReference type="RefSeq" id="WP_237858619.1">
    <property type="nucleotide sequence ID" value="NZ_JAKLTY010000005.1"/>
</dbReference>
<reference evidence="5" key="1">
    <citation type="submission" date="2022-01" db="EMBL/GenBank/DDBJ databases">
        <title>Genome sequnece data of strain Bradyrhizobium sp. nov.</title>
        <authorList>
            <person name="Zhang J."/>
        </authorList>
    </citation>
    <scope>NUCLEOTIDE SEQUENCE</scope>
    <source>
        <strain evidence="6">WYCCWR 12774</strain>
        <strain evidence="5">WYCCWR 13023</strain>
    </source>
</reference>
<comment type="similarity">
    <text evidence="2">Belongs to the DapA family.</text>
</comment>
<organism evidence="5 8">
    <name type="scientific">Bradyrhizobium zhengyangense</name>
    <dbReference type="NCBI Taxonomy" id="2911009"/>
    <lineage>
        <taxon>Bacteria</taxon>
        <taxon>Pseudomonadati</taxon>
        <taxon>Pseudomonadota</taxon>
        <taxon>Alphaproteobacteria</taxon>
        <taxon>Hyphomicrobiales</taxon>
        <taxon>Nitrobacteraceae</taxon>
        <taxon>Bradyrhizobium</taxon>
    </lineage>
</organism>
<evidence type="ECO:0000313" key="7">
    <source>
        <dbReference type="Proteomes" id="UP001139012"/>
    </source>
</evidence>
<dbReference type="SMART" id="SM01130">
    <property type="entry name" value="DHDPS"/>
    <property type="match status" value="1"/>
</dbReference>
<feature type="binding site" evidence="4">
    <location>
        <position position="219"/>
    </location>
    <ligand>
        <name>pyruvate</name>
        <dbReference type="ChEBI" id="CHEBI:15361"/>
    </ligand>
</feature>
<name>A0A9X1UFV7_9BRAD</name>
<dbReference type="EMBL" id="JAKLTY010000005">
    <property type="protein sequence ID" value="MCG2626897.1"/>
    <property type="molecule type" value="Genomic_DNA"/>
</dbReference>
<feature type="active site" description="Schiff-base intermediate with substrate" evidence="3">
    <location>
        <position position="178"/>
    </location>
</feature>
<dbReference type="EMBL" id="JAKLUA010000001">
    <property type="protein sequence ID" value="MCG2666416.1"/>
    <property type="molecule type" value="Genomic_DNA"/>
</dbReference>
<dbReference type="PANTHER" id="PTHR12128:SF67">
    <property type="entry name" value="BLR3884 PROTEIN"/>
    <property type="match status" value="1"/>
</dbReference>
<evidence type="ECO:0000313" key="8">
    <source>
        <dbReference type="Proteomes" id="UP001139054"/>
    </source>
</evidence>
<dbReference type="InterPro" id="IPR002220">
    <property type="entry name" value="DapA-like"/>
</dbReference>
<keyword evidence="1 2" id="KW-0456">Lyase</keyword>
<evidence type="ECO:0000313" key="5">
    <source>
        <dbReference type="EMBL" id="MCG2626897.1"/>
    </source>
</evidence>
<feature type="active site" description="Proton donor/acceptor" evidence="3">
    <location>
        <position position="148"/>
    </location>
</feature>
<dbReference type="Pfam" id="PF00701">
    <property type="entry name" value="DHDPS"/>
    <property type="match status" value="1"/>
</dbReference>
<comment type="caution">
    <text evidence="5">The sequence shown here is derived from an EMBL/GenBank/DDBJ whole genome shotgun (WGS) entry which is preliminary data.</text>
</comment>
<evidence type="ECO:0000256" key="3">
    <source>
        <dbReference type="PIRSR" id="PIRSR001365-1"/>
    </source>
</evidence>
<accession>A0A9X1UFV7</accession>
<protein>
    <submittedName>
        <fullName evidence="5">Dihydrodipicolinate synthase family protein</fullName>
    </submittedName>
</protein>
<proteinExistence type="inferred from homology"/>
<dbReference type="Gene3D" id="3.20.20.70">
    <property type="entry name" value="Aldolase class I"/>
    <property type="match status" value="1"/>
</dbReference>
<sequence>MSTSSLHPQSLNSHGVFSAALTPLDADLAPDHARFIAHCRYLLDEGCDAIAMLGTTGEANSFSVAERTALLEAVIAGGIKPNQLLPGTGVAAFTETVALTRHALSVGVGTVVMLPPFYYKNVSDDGVYAAYSEIIQRIGDARLKIVLYHIPQMSMQPISHALIERLRKAYPSTIVGIKDSSGDFANMTAMVERFHGFAVLTGADPLLLPLLRKGGAGCITATSNLVARDLAYVFKHFRDSDDDADLAAAQARIVKARELVSRFAQMPSLKALMAERTGHAGWQRLRPPLETLPAAQVKELLASAAAFAKAA</sequence>